<dbReference type="AlphaFoldDB" id="A0A9D4L5V1"/>
<comment type="caution">
    <text evidence="1">The sequence shown here is derived from an EMBL/GenBank/DDBJ whole genome shotgun (WGS) entry which is preliminary data.</text>
</comment>
<reference evidence="1" key="1">
    <citation type="journal article" date="2019" name="bioRxiv">
        <title>The Genome of the Zebra Mussel, Dreissena polymorpha: A Resource for Invasive Species Research.</title>
        <authorList>
            <person name="McCartney M.A."/>
            <person name="Auch B."/>
            <person name="Kono T."/>
            <person name="Mallez S."/>
            <person name="Zhang Y."/>
            <person name="Obille A."/>
            <person name="Becker A."/>
            <person name="Abrahante J.E."/>
            <person name="Garbe J."/>
            <person name="Badalamenti J.P."/>
            <person name="Herman A."/>
            <person name="Mangelson H."/>
            <person name="Liachko I."/>
            <person name="Sullivan S."/>
            <person name="Sone E.D."/>
            <person name="Koren S."/>
            <person name="Silverstein K.A.T."/>
            <person name="Beckman K.B."/>
            <person name="Gohl D.M."/>
        </authorList>
    </citation>
    <scope>NUCLEOTIDE SEQUENCE</scope>
    <source>
        <strain evidence="1">Duluth1</strain>
        <tissue evidence="1">Whole animal</tissue>
    </source>
</reference>
<evidence type="ECO:0000313" key="1">
    <source>
        <dbReference type="EMBL" id="KAH3852010.1"/>
    </source>
</evidence>
<accession>A0A9D4L5V1</accession>
<gene>
    <name evidence="1" type="ORF">DPMN_094499</name>
</gene>
<protein>
    <submittedName>
        <fullName evidence="1">Uncharacterized protein</fullName>
    </submittedName>
</protein>
<dbReference type="Proteomes" id="UP000828390">
    <property type="component" value="Unassembled WGS sequence"/>
</dbReference>
<name>A0A9D4L5V1_DREPO</name>
<keyword evidence="2" id="KW-1185">Reference proteome</keyword>
<proteinExistence type="predicted"/>
<sequence length="70" mass="7677">MLFYRVSIGDILKFTVGATHDVNIIRESQVGDKSSTDGDRGVVAMESLMNKEETPTDALKKSSCCPLRIT</sequence>
<dbReference type="EMBL" id="JAIWYP010000003">
    <property type="protein sequence ID" value="KAH3852010.1"/>
    <property type="molecule type" value="Genomic_DNA"/>
</dbReference>
<reference evidence="1" key="2">
    <citation type="submission" date="2020-11" db="EMBL/GenBank/DDBJ databases">
        <authorList>
            <person name="McCartney M.A."/>
            <person name="Auch B."/>
            <person name="Kono T."/>
            <person name="Mallez S."/>
            <person name="Becker A."/>
            <person name="Gohl D.M."/>
            <person name="Silverstein K.A.T."/>
            <person name="Koren S."/>
            <person name="Bechman K.B."/>
            <person name="Herman A."/>
            <person name="Abrahante J.E."/>
            <person name="Garbe J."/>
        </authorList>
    </citation>
    <scope>NUCLEOTIDE SEQUENCE</scope>
    <source>
        <strain evidence="1">Duluth1</strain>
        <tissue evidence="1">Whole animal</tissue>
    </source>
</reference>
<evidence type="ECO:0000313" key="2">
    <source>
        <dbReference type="Proteomes" id="UP000828390"/>
    </source>
</evidence>
<organism evidence="1 2">
    <name type="scientific">Dreissena polymorpha</name>
    <name type="common">Zebra mussel</name>
    <name type="synonym">Mytilus polymorpha</name>
    <dbReference type="NCBI Taxonomy" id="45954"/>
    <lineage>
        <taxon>Eukaryota</taxon>
        <taxon>Metazoa</taxon>
        <taxon>Spiralia</taxon>
        <taxon>Lophotrochozoa</taxon>
        <taxon>Mollusca</taxon>
        <taxon>Bivalvia</taxon>
        <taxon>Autobranchia</taxon>
        <taxon>Heteroconchia</taxon>
        <taxon>Euheterodonta</taxon>
        <taxon>Imparidentia</taxon>
        <taxon>Neoheterodontei</taxon>
        <taxon>Myida</taxon>
        <taxon>Dreissenoidea</taxon>
        <taxon>Dreissenidae</taxon>
        <taxon>Dreissena</taxon>
    </lineage>
</organism>